<evidence type="ECO:0000259" key="2">
    <source>
        <dbReference type="Pfam" id="PF01370"/>
    </source>
</evidence>
<dbReference type="Pfam" id="PF01370">
    <property type="entry name" value="Epimerase"/>
    <property type="match status" value="1"/>
</dbReference>
<comment type="caution">
    <text evidence="3">The sequence shown here is derived from an EMBL/GenBank/DDBJ whole genome shotgun (WGS) entry which is preliminary data.</text>
</comment>
<dbReference type="EMBL" id="LNQR01000039">
    <property type="protein sequence ID" value="KWT89411.1"/>
    <property type="molecule type" value="Genomic_DNA"/>
</dbReference>
<dbReference type="InterPro" id="IPR036291">
    <property type="entry name" value="NAD(P)-bd_dom_sf"/>
</dbReference>
<name>A0ABR5SGH5_9BACT</name>
<dbReference type="Proteomes" id="UP000060487">
    <property type="component" value="Unassembled WGS sequence"/>
</dbReference>
<dbReference type="EC" id="5.1.3.10" evidence="3"/>
<evidence type="ECO:0000313" key="3">
    <source>
        <dbReference type="EMBL" id="KWT89411.1"/>
    </source>
</evidence>
<keyword evidence="4" id="KW-1185">Reference proteome</keyword>
<sequence>MRVMVTGGCGFLGSHVCEYYVKMGADVISYDNMTKHELLRTGFATDEARTYNLKYLKQLGVKIVTGDVRNFDELIDNAAWCDYIIHTAAQPAMTIGWEDPRLDVTTNVLGTFNILEAARKLKIPAVSCATVHVYGNKINETLREGQLKYERTPDAIGETHPTLEGTLTPLHASKAAADIYVRTYIDTYKTEAASFRLTGIYGTRQFGGEDHGWVANFAIRSILRRPITIFGTGKQVRDIVYAADVCEAFNAFYKTRRPGIYNIGGGRKTAISLLKCIEILSKINGTSPEVRFAPDRHGDLRYFICDIEKAQGQLGWSPAVMPEEGIWMLVEWIKDTGLFFIDKAVK</sequence>
<dbReference type="InterPro" id="IPR001509">
    <property type="entry name" value="Epimerase_deHydtase"/>
</dbReference>
<dbReference type="SUPFAM" id="SSF51735">
    <property type="entry name" value="NAD(P)-binding Rossmann-fold domains"/>
    <property type="match status" value="1"/>
</dbReference>
<evidence type="ECO:0000256" key="1">
    <source>
        <dbReference type="ARBA" id="ARBA00007637"/>
    </source>
</evidence>
<comment type="similarity">
    <text evidence="1">Belongs to the NAD(P)-dependent epimerase/dehydratase family.</text>
</comment>
<dbReference type="Gene3D" id="3.40.50.720">
    <property type="entry name" value="NAD(P)-binding Rossmann-like Domain"/>
    <property type="match status" value="1"/>
</dbReference>
<evidence type="ECO:0000313" key="4">
    <source>
        <dbReference type="Proteomes" id="UP000060487"/>
    </source>
</evidence>
<keyword evidence="3" id="KW-0413">Isomerase</keyword>
<reference evidence="3 4" key="1">
    <citation type="submission" date="2015-11" db="EMBL/GenBank/DDBJ databases">
        <authorList>
            <person name="Lin W."/>
        </authorList>
    </citation>
    <scope>NUCLEOTIDE SEQUENCE [LARGE SCALE GENOMIC DNA]</scope>
    <source>
        <strain evidence="3 4">HCH-1</strain>
    </source>
</reference>
<gene>
    <name evidence="3" type="ORF">ASN18_1229</name>
</gene>
<organism evidence="3 4">
    <name type="scientific">Candidatus Magnetominusculus xianensis</name>
    <dbReference type="NCBI Taxonomy" id="1748249"/>
    <lineage>
        <taxon>Bacteria</taxon>
        <taxon>Pseudomonadati</taxon>
        <taxon>Nitrospirota</taxon>
        <taxon>Nitrospiria</taxon>
        <taxon>Nitrospirales</taxon>
        <taxon>Nitrospiraceae</taxon>
        <taxon>Candidatus Magnetominusculus</taxon>
    </lineage>
</organism>
<protein>
    <submittedName>
        <fullName evidence="3">Nucleoside-diphosphate sugar epimerase</fullName>
        <ecNumber evidence="3">5.1.3.10</ecNumber>
    </submittedName>
</protein>
<proteinExistence type="inferred from homology"/>
<dbReference type="PANTHER" id="PTHR43000">
    <property type="entry name" value="DTDP-D-GLUCOSE 4,6-DEHYDRATASE-RELATED"/>
    <property type="match status" value="1"/>
</dbReference>
<dbReference type="RefSeq" id="WP_085051871.1">
    <property type="nucleotide sequence ID" value="NZ_LNQR01000039.1"/>
</dbReference>
<accession>A0ABR5SGH5</accession>
<dbReference type="GO" id="GO:0047732">
    <property type="term" value="F:CDP-abequose epimerase activity"/>
    <property type="evidence" value="ECO:0007669"/>
    <property type="project" value="UniProtKB-EC"/>
</dbReference>
<feature type="domain" description="NAD-dependent epimerase/dehydratase" evidence="2">
    <location>
        <begin position="3"/>
        <end position="264"/>
    </location>
</feature>